<dbReference type="Pfam" id="PF11303">
    <property type="entry name" value="DUF3105"/>
    <property type="match status" value="1"/>
</dbReference>
<name>A0A1H5Q0Z6_9ACTN</name>
<proteinExistence type="predicted"/>
<evidence type="ECO:0008006" key="5">
    <source>
        <dbReference type="Google" id="ProtNLM"/>
    </source>
</evidence>
<feature type="transmembrane region" description="Helical" evidence="2">
    <location>
        <begin position="34"/>
        <end position="56"/>
    </location>
</feature>
<dbReference type="STRING" id="561176.SAMN04488561_6978"/>
<dbReference type="InterPro" id="IPR021454">
    <property type="entry name" value="DUF3105"/>
</dbReference>
<evidence type="ECO:0000256" key="2">
    <source>
        <dbReference type="SAM" id="Phobius"/>
    </source>
</evidence>
<organism evidence="3 4">
    <name type="scientific">Jiangella alba</name>
    <dbReference type="NCBI Taxonomy" id="561176"/>
    <lineage>
        <taxon>Bacteria</taxon>
        <taxon>Bacillati</taxon>
        <taxon>Actinomycetota</taxon>
        <taxon>Actinomycetes</taxon>
        <taxon>Jiangellales</taxon>
        <taxon>Jiangellaceae</taxon>
        <taxon>Jiangella</taxon>
    </lineage>
</organism>
<feature type="compositionally biased region" description="Basic and acidic residues" evidence="1">
    <location>
        <begin position="1"/>
        <end position="19"/>
    </location>
</feature>
<keyword evidence="2" id="KW-0812">Transmembrane</keyword>
<sequence length="199" mass="21001">MPQTDPRRQAQRERREQRRAAAAAAARKAGRRRLAVRVAAGIAGAAVVVGVGYLVVRPGPEVTGVERPPDEGRGHVEPAQVAYDDAAPTSGAHLASAPACGVAAAPLEPGLAVHALEHGAVVLWYDPAGDDVAGRLAGVLGDWDSHWIVSPNSELSEPIVATAWNRRMAFGDAADPALREFVDTYRERGPERVGCQVRA</sequence>
<feature type="region of interest" description="Disordered" evidence="1">
    <location>
        <begin position="1"/>
        <end position="25"/>
    </location>
</feature>
<evidence type="ECO:0000313" key="4">
    <source>
        <dbReference type="Proteomes" id="UP000181980"/>
    </source>
</evidence>
<protein>
    <recommendedName>
        <fullName evidence="5">DUF3105 domain-containing protein</fullName>
    </recommendedName>
</protein>
<accession>A0A1H5Q0Z6</accession>
<evidence type="ECO:0000313" key="3">
    <source>
        <dbReference type="EMBL" id="SEF18907.1"/>
    </source>
</evidence>
<dbReference type="EMBL" id="FNUC01000004">
    <property type="protein sequence ID" value="SEF18907.1"/>
    <property type="molecule type" value="Genomic_DNA"/>
</dbReference>
<dbReference type="RefSeq" id="WP_171906734.1">
    <property type="nucleotide sequence ID" value="NZ_FNUC01000004.1"/>
</dbReference>
<reference evidence="4" key="1">
    <citation type="submission" date="2016-10" db="EMBL/GenBank/DDBJ databases">
        <authorList>
            <person name="Varghese N."/>
            <person name="Submissions S."/>
        </authorList>
    </citation>
    <scope>NUCLEOTIDE SEQUENCE [LARGE SCALE GENOMIC DNA]</scope>
    <source>
        <strain evidence="4">DSM 45237</strain>
    </source>
</reference>
<keyword evidence="4" id="KW-1185">Reference proteome</keyword>
<evidence type="ECO:0000256" key="1">
    <source>
        <dbReference type="SAM" id="MobiDB-lite"/>
    </source>
</evidence>
<dbReference type="Proteomes" id="UP000181980">
    <property type="component" value="Unassembled WGS sequence"/>
</dbReference>
<gene>
    <name evidence="3" type="ORF">SAMN04488561_6978</name>
</gene>
<keyword evidence="2" id="KW-1133">Transmembrane helix</keyword>
<dbReference type="AlphaFoldDB" id="A0A1H5Q0Z6"/>
<keyword evidence="2" id="KW-0472">Membrane</keyword>